<evidence type="ECO:0000256" key="1">
    <source>
        <dbReference type="ARBA" id="ARBA00008345"/>
    </source>
</evidence>
<evidence type="ECO:0000256" key="10">
    <source>
        <dbReference type="HAMAP-Rule" id="MF_01615"/>
    </source>
</evidence>
<accession>A0A1H9WCM2</accession>
<keyword evidence="2 10" id="KW-0378">Hydrolase</keyword>
<evidence type="ECO:0000313" key="14">
    <source>
        <dbReference type="Proteomes" id="UP000199318"/>
    </source>
</evidence>
<dbReference type="CDD" id="cd01749">
    <property type="entry name" value="GATase1_PB"/>
    <property type="match status" value="1"/>
</dbReference>
<dbReference type="InterPro" id="IPR002161">
    <property type="entry name" value="PdxT/SNO"/>
</dbReference>
<keyword evidence="3 10" id="KW-0663">Pyridoxal phosphate</keyword>
<evidence type="ECO:0000256" key="6">
    <source>
        <dbReference type="ARBA" id="ARBA00047992"/>
    </source>
</evidence>
<dbReference type="Pfam" id="PF01174">
    <property type="entry name" value="SNO"/>
    <property type="match status" value="1"/>
</dbReference>
<evidence type="ECO:0000256" key="7">
    <source>
        <dbReference type="ARBA" id="ARBA00049534"/>
    </source>
</evidence>
<keyword evidence="5 10" id="KW-0456">Lyase</keyword>
<feature type="active site" description="Charge relay system" evidence="10 11">
    <location>
        <position position="170"/>
    </location>
</feature>
<dbReference type="GO" id="GO:0008614">
    <property type="term" value="P:pyridoxine metabolic process"/>
    <property type="evidence" value="ECO:0007669"/>
    <property type="project" value="TreeGrafter"/>
</dbReference>
<comment type="similarity">
    <text evidence="1 10">Belongs to the glutaminase PdxT/SNO family.</text>
</comment>
<evidence type="ECO:0000256" key="2">
    <source>
        <dbReference type="ARBA" id="ARBA00022801"/>
    </source>
</evidence>
<keyword evidence="4 10" id="KW-0315">Glutamine amidotransferase</keyword>
<dbReference type="PANTHER" id="PTHR31559:SF0">
    <property type="entry name" value="PYRIDOXAL 5'-PHOSPHATE SYNTHASE SUBUNIT SNO1-RELATED"/>
    <property type="match status" value="1"/>
</dbReference>
<dbReference type="InterPro" id="IPR029062">
    <property type="entry name" value="Class_I_gatase-like"/>
</dbReference>
<proteinExistence type="inferred from homology"/>
<dbReference type="NCBIfam" id="TIGR03800">
    <property type="entry name" value="PLP_synth_Pdx2"/>
    <property type="match status" value="1"/>
</dbReference>
<dbReference type="PROSITE" id="PS51273">
    <property type="entry name" value="GATASE_TYPE_1"/>
    <property type="match status" value="1"/>
</dbReference>
<dbReference type="HAMAP" id="MF_01615">
    <property type="entry name" value="PdxT"/>
    <property type="match status" value="1"/>
</dbReference>
<dbReference type="GO" id="GO:0005829">
    <property type="term" value="C:cytosol"/>
    <property type="evidence" value="ECO:0007669"/>
    <property type="project" value="TreeGrafter"/>
</dbReference>
<gene>
    <name evidence="10" type="primary">pdxT</name>
    <name evidence="13" type="ORF">SAMN05444126_13214</name>
</gene>
<name>A0A1H9WCM2_9BACI</name>
<protein>
    <recommendedName>
        <fullName evidence="10">Pyridoxal 5'-phosphate synthase subunit PdxT</fullName>
        <ecNumber evidence="10">4.3.3.6</ecNumber>
    </recommendedName>
    <alternativeName>
        <fullName evidence="10">Pdx2</fullName>
    </alternativeName>
    <alternativeName>
        <fullName evidence="10">Pyridoxal 5'-phosphate synthase glutaminase subunit</fullName>
        <ecNumber evidence="10">3.5.1.2</ecNumber>
    </alternativeName>
</protein>
<dbReference type="SUPFAM" id="SSF52317">
    <property type="entry name" value="Class I glutamine amidotransferase-like"/>
    <property type="match status" value="1"/>
</dbReference>
<feature type="active site" description="Charge relay system" evidence="10 11">
    <location>
        <position position="172"/>
    </location>
</feature>
<feature type="binding site" evidence="10 12">
    <location>
        <position position="106"/>
    </location>
    <ligand>
        <name>L-glutamine</name>
        <dbReference type="ChEBI" id="CHEBI:58359"/>
    </ligand>
</feature>
<comment type="subunit">
    <text evidence="9 10">In the presence of PdxS, forms a dodecamer of heterodimers. Only shows activity in the heterodimer.</text>
</comment>
<evidence type="ECO:0000313" key="13">
    <source>
        <dbReference type="EMBL" id="SES31531.1"/>
    </source>
</evidence>
<dbReference type="GO" id="GO:0004359">
    <property type="term" value="F:glutaminase activity"/>
    <property type="evidence" value="ECO:0007669"/>
    <property type="project" value="UniProtKB-UniRule"/>
</dbReference>
<comment type="pathway">
    <text evidence="10">Cofactor biosynthesis; pyridoxal 5'-phosphate biosynthesis.</text>
</comment>
<dbReference type="AlphaFoldDB" id="A0A1H9WCM2"/>
<dbReference type="GO" id="GO:0042823">
    <property type="term" value="P:pyridoxal phosphate biosynthetic process"/>
    <property type="evidence" value="ECO:0007669"/>
    <property type="project" value="UniProtKB-UniRule"/>
</dbReference>
<comment type="catalytic activity">
    <reaction evidence="7 10">
        <text>L-glutamine + H2O = L-glutamate + NH4(+)</text>
        <dbReference type="Rhea" id="RHEA:15889"/>
        <dbReference type="ChEBI" id="CHEBI:15377"/>
        <dbReference type="ChEBI" id="CHEBI:28938"/>
        <dbReference type="ChEBI" id="CHEBI:29985"/>
        <dbReference type="ChEBI" id="CHEBI:58359"/>
        <dbReference type="EC" id="3.5.1.2"/>
    </reaction>
</comment>
<dbReference type="UniPathway" id="UPA00245"/>
<dbReference type="OrthoDB" id="9810320at2"/>
<dbReference type="Proteomes" id="UP000199318">
    <property type="component" value="Unassembled WGS sequence"/>
</dbReference>
<evidence type="ECO:0000256" key="5">
    <source>
        <dbReference type="ARBA" id="ARBA00023239"/>
    </source>
</evidence>
<feature type="binding site" evidence="10 12">
    <location>
        <begin position="134"/>
        <end position="135"/>
    </location>
    <ligand>
        <name>L-glutamine</name>
        <dbReference type="ChEBI" id="CHEBI:58359"/>
    </ligand>
</feature>
<sequence>MIRIGVLALQGAVNEHVHALQAADVETVIVKKAEQLNDIDGLVFPGGESTTMRRLIDKYAFFEPLKQFAAAGKPIFGTCAGAILMAGDLAGEEQAHLGVMNITVERNAFGRQRESFEVALDISSVGESVEAVFIRAPIIQKAGPNVRVLAEYDGQIVACQEGPFLACSFHPELTEDNRLHQYFVQMIRELKISA</sequence>
<evidence type="ECO:0000256" key="4">
    <source>
        <dbReference type="ARBA" id="ARBA00022962"/>
    </source>
</evidence>
<dbReference type="PANTHER" id="PTHR31559">
    <property type="entry name" value="PYRIDOXAL 5'-PHOSPHATE SYNTHASE SUBUNIT SNO"/>
    <property type="match status" value="1"/>
</dbReference>
<dbReference type="GO" id="GO:0036381">
    <property type="term" value="F:pyridoxal 5'-phosphate synthase (glutamine hydrolysing) activity"/>
    <property type="evidence" value="ECO:0007669"/>
    <property type="project" value="UniProtKB-UniRule"/>
</dbReference>
<dbReference type="PIRSF" id="PIRSF005639">
    <property type="entry name" value="Glut_amidoT_SNO"/>
    <property type="match status" value="1"/>
</dbReference>
<organism evidence="13 14">
    <name type="scientific">Salisediminibacterium halotolerans</name>
    <dbReference type="NCBI Taxonomy" id="517425"/>
    <lineage>
        <taxon>Bacteria</taxon>
        <taxon>Bacillati</taxon>
        <taxon>Bacillota</taxon>
        <taxon>Bacilli</taxon>
        <taxon>Bacillales</taxon>
        <taxon>Bacillaceae</taxon>
        <taxon>Salisediminibacterium</taxon>
    </lineage>
</organism>
<evidence type="ECO:0000256" key="12">
    <source>
        <dbReference type="PIRSR" id="PIRSR005639-2"/>
    </source>
</evidence>
<comment type="caution">
    <text evidence="13">The sequence shown here is derived from an EMBL/GenBank/DDBJ whole genome shotgun (WGS) entry which is preliminary data.</text>
</comment>
<comment type="catalytic activity">
    <reaction evidence="6 10">
        <text>aldehydo-D-ribose 5-phosphate + D-glyceraldehyde 3-phosphate + L-glutamine = pyridoxal 5'-phosphate + L-glutamate + phosphate + 3 H2O + H(+)</text>
        <dbReference type="Rhea" id="RHEA:31507"/>
        <dbReference type="ChEBI" id="CHEBI:15377"/>
        <dbReference type="ChEBI" id="CHEBI:15378"/>
        <dbReference type="ChEBI" id="CHEBI:29985"/>
        <dbReference type="ChEBI" id="CHEBI:43474"/>
        <dbReference type="ChEBI" id="CHEBI:58273"/>
        <dbReference type="ChEBI" id="CHEBI:58359"/>
        <dbReference type="ChEBI" id="CHEBI:59776"/>
        <dbReference type="ChEBI" id="CHEBI:597326"/>
        <dbReference type="EC" id="4.3.3.6"/>
    </reaction>
</comment>
<dbReference type="EMBL" id="FOGV01000032">
    <property type="protein sequence ID" value="SES31531.1"/>
    <property type="molecule type" value="Genomic_DNA"/>
</dbReference>
<dbReference type="RefSeq" id="WP_093074641.1">
    <property type="nucleotide sequence ID" value="NZ_FOGV01000032.1"/>
</dbReference>
<dbReference type="EC" id="4.3.3.6" evidence="10"/>
<dbReference type="Gene3D" id="3.40.50.880">
    <property type="match status" value="1"/>
</dbReference>
<dbReference type="PROSITE" id="PS01236">
    <property type="entry name" value="PDXT_SNO_1"/>
    <property type="match status" value="1"/>
</dbReference>
<evidence type="ECO:0000256" key="3">
    <source>
        <dbReference type="ARBA" id="ARBA00022898"/>
    </source>
</evidence>
<dbReference type="PROSITE" id="PS51130">
    <property type="entry name" value="PDXT_SNO_2"/>
    <property type="match status" value="1"/>
</dbReference>
<dbReference type="GO" id="GO:0006543">
    <property type="term" value="P:L-glutamine catabolic process"/>
    <property type="evidence" value="ECO:0007669"/>
    <property type="project" value="UniProtKB-UniRule"/>
</dbReference>
<feature type="active site" description="Nucleophile" evidence="10 11">
    <location>
        <position position="79"/>
    </location>
</feature>
<dbReference type="GO" id="GO:1903600">
    <property type="term" value="C:glutaminase complex"/>
    <property type="evidence" value="ECO:0007669"/>
    <property type="project" value="TreeGrafter"/>
</dbReference>
<dbReference type="STRING" id="1464123.SAMN05444126_13214"/>
<evidence type="ECO:0000256" key="8">
    <source>
        <dbReference type="ARBA" id="ARBA00054599"/>
    </source>
</evidence>
<dbReference type="InterPro" id="IPR021196">
    <property type="entry name" value="PdxT/SNO_CS"/>
</dbReference>
<comment type="function">
    <text evidence="8 10">Catalyzes the hydrolysis of glutamine to glutamate and ammonia as part of the biosynthesis of pyridoxal 5'-phosphate. The resulting ammonia molecule is channeled to the active site of PdxS.</text>
</comment>
<evidence type="ECO:0000256" key="11">
    <source>
        <dbReference type="PIRSR" id="PIRSR005639-1"/>
    </source>
</evidence>
<feature type="binding site" evidence="10 12">
    <location>
        <begin position="47"/>
        <end position="49"/>
    </location>
    <ligand>
        <name>L-glutamine</name>
        <dbReference type="ChEBI" id="CHEBI:58359"/>
    </ligand>
</feature>
<dbReference type="EC" id="3.5.1.2" evidence="10"/>
<dbReference type="FunFam" id="3.40.50.880:FF:000010">
    <property type="entry name" value="uncharacterized protein LOC100176842 isoform X2"/>
    <property type="match status" value="1"/>
</dbReference>
<keyword evidence="14" id="KW-1185">Reference proteome</keyword>
<evidence type="ECO:0000256" key="9">
    <source>
        <dbReference type="ARBA" id="ARBA00064749"/>
    </source>
</evidence>
<reference evidence="14" key="1">
    <citation type="submission" date="2016-10" db="EMBL/GenBank/DDBJ databases">
        <authorList>
            <person name="de Groot N.N."/>
        </authorList>
    </citation>
    <scope>NUCLEOTIDE SEQUENCE [LARGE SCALE GENOMIC DNA]</scope>
    <source>
        <strain evidence="14">10nlg</strain>
    </source>
</reference>